<dbReference type="Proteomes" id="UP000095283">
    <property type="component" value="Unplaced"/>
</dbReference>
<sequence>MIVAMFLLRLVSGINEYFYQVLFFGIVTSAICRINFIINVILFNKLPIVSSEISSTQHVVGAPSSFATTAIAKALLANLRNESKSSIESMMKILKQLREEGSPSVCAKASSCLVALAVACGLPEHLVEAIHSLICIQRTEPASTDSSYDIIQIPENLHRLNLKVQQKIYQGYENSSSWSDRPLENHRVVCSFDLPLISINSPSHNLDDDRRLHGAIASDGMYIYVLNYIGLYKLGTGLQETILGKLYASNNAMKATRNCLLTFCNGSLYLRRRQSSCISVIDTDSLRDIGEVILPTDTAQSALFSDGTAFYHASIGHQSTLNLILLNDSFIPTSDSKSKHSIRLSDVSYCCLGESKAVPHQLPLTIPTNLHKFILII</sequence>
<name>A0A1I7X506_HETBA</name>
<dbReference type="GO" id="GO:0007411">
    <property type="term" value="P:axon guidance"/>
    <property type="evidence" value="ECO:0007669"/>
    <property type="project" value="TreeGrafter"/>
</dbReference>
<keyword evidence="1" id="KW-0812">Transmembrane</keyword>
<protein>
    <submittedName>
        <fullName evidence="3">RCR-type E3 ubiquitin transferase</fullName>
    </submittedName>
</protein>
<dbReference type="GO" id="GO:0008582">
    <property type="term" value="P:regulation of synaptic assembly at neuromuscular junction"/>
    <property type="evidence" value="ECO:0007669"/>
    <property type="project" value="TreeGrafter"/>
</dbReference>
<keyword evidence="1" id="KW-1133">Transmembrane helix</keyword>
<dbReference type="PANTHER" id="PTHR45943:SF1">
    <property type="entry name" value="E3 UBIQUITIN-PROTEIN LIGASE MYCBP2"/>
    <property type="match status" value="1"/>
</dbReference>
<dbReference type="WBParaSite" id="Hba_12633">
    <property type="protein sequence ID" value="Hba_12633"/>
    <property type="gene ID" value="Hba_12633"/>
</dbReference>
<accession>A0A1I7X506</accession>
<keyword evidence="2" id="KW-1185">Reference proteome</keyword>
<dbReference type="GO" id="GO:0005886">
    <property type="term" value="C:plasma membrane"/>
    <property type="evidence" value="ECO:0007669"/>
    <property type="project" value="TreeGrafter"/>
</dbReference>
<dbReference type="AlphaFoldDB" id="A0A1I7X506"/>
<feature type="transmembrane region" description="Helical" evidence="1">
    <location>
        <begin position="21"/>
        <end position="43"/>
    </location>
</feature>
<dbReference type="GO" id="GO:0061630">
    <property type="term" value="F:ubiquitin protein ligase activity"/>
    <property type="evidence" value="ECO:0007669"/>
    <property type="project" value="TreeGrafter"/>
</dbReference>
<evidence type="ECO:0000313" key="2">
    <source>
        <dbReference type="Proteomes" id="UP000095283"/>
    </source>
</evidence>
<dbReference type="GO" id="GO:0005634">
    <property type="term" value="C:nucleus"/>
    <property type="evidence" value="ECO:0007669"/>
    <property type="project" value="TreeGrafter"/>
</dbReference>
<proteinExistence type="predicted"/>
<evidence type="ECO:0000256" key="1">
    <source>
        <dbReference type="SAM" id="Phobius"/>
    </source>
</evidence>
<keyword evidence="1" id="KW-0472">Membrane</keyword>
<reference evidence="3" key="1">
    <citation type="submission" date="2016-11" db="UniProtKB">
        <authorList>
            <consortium name="WormBaseParasite"/>
        </authorList>
    </citation>
    <scope>IDENTIFICATION</scope>
</reference>
<dbReference type="PANTHER" id="PTHR45943">
    <property type="entry name" value="E3 UBIQUITIN-PROTEIN LIGASE MYCBP2"/>
    <property type="match status" value="1"/>
</dbReference>
<organism evidence="2 3">
    <name type="scientific">Heterorhabditis bacteriophora</name>
    <name type="common">Entomopathogenic nematode worm</name>
    <dbReference type="NCBI Taxonomy" id="37862"/>
    <lineage>
        <taxon>Eukaryota</taxon>
        <taxon>Metazoa</taxon>
        <taxon>Ecdysozoa</taxon>
        <taxon>Nematoda</taxon>
        <taxon>Chromadorea</taxon>
        <taxon>Rhabditida</taxon>
        <taxon>Rhabditina</taxon>
        <taxon>Rhabditomorpha</taxon>
        <taxon>Strongyloidea</taxon>
        <taxon>Heterorhabditidae</taxon>
        <taxon>Heterorhabditis</taxon>
    </lineage>
</organism>
<evidence type="ECO:0000313" key="3">
    <source>
        <dbReference type="WBParaSite" id="Hba_12633"/>
    </source>
</evidence>